<reference evidence="2" key="1">
    <citation type="submission" date="2018-06" db="EMBL/GenBank/DDBJ databases">
        <authorList>
            <person name="Zhirakovskaya E."/>
        </authorList>
    </citation>
    <scope>NUCLEOTIDE SEQUENCE</scope>
</reference>
<dbReference type="Pfam" id="PF07045">
    <property type="entry name" value="DUF1330"/>
    <property type="match status" value="1"/>
</dbReference>
<organism evidence="2">
    <name type="scientific">hydrothermal vent metagenome</name>
    <dbReference type="NCBI Taxonomy" id="652676"/>
    <lineage>
        <taxon>unclassified sequences</taxon>
        <taxon>metagenomes</taxon>
        <taxon>ecological metagenomes</taxon>
    </lineage>
</organism>
<dbReference type="EMBL" id="UOFR01000034">
    <property type="protein sequence ID" value="VAW95579.1"/>
    <property type="molecule type" value="Genomic_DNA"/>
</dbReference>
<sequence>MSAFFIATVTVKDEEKFKEYAVKSKATFDQFSAEILARGKYQGVLTGEADHQAVAIVKFKDLDTMNRWYTSDEYQALIPLRDQAADMTITQYVLPPA</sequence>
<protein>
    <recommendedName>
        <fullName evidence="1">DUF1330 domain-containing protein</fullName>
    </recommendedName>
</protein>
<dbReference type="Gene3D" id="3.30.70.100">
    <property type="match status" value="1"/>
</dbReference>
<dbReference type="PANTHER" id="PTHR41521:SF4">
    <property type="entry name" value="BLR0684 PROTEIN"/>
    <property type="match status" value="1"/>
</dbReference>
<dbReference type="AlphaFoldDB" id="A0A3B1ABH9"/>
<dbReference type="InterPro" id="IPR010753">
    <property type="entry name" value="DUF1330"/>
</dbReference>
<accession>A0A3B1ABH9</accession>
<evidence type="ECO:0000313" key="2">
    <source>
        <dbReference type="EMBL" id="VAW95579.1"/>
    </source>
</evidence>
<dbReference type="InterPro" id="IPR011008">
    <property type="entry name" value="Dimeric_a/b-barrel"/>
</dbReference>
<proteinExistence type="predicted"/>
<feature type="domain" description="DUF1330" evidence="1">
    <location>
        <begin position="2"/>
        <end position="89"/>
    </location>
</feature>
<dbReference type="PANTHER" id="PTHR41521">
    <property type="match status" value="1"/>
</dbReference>
<dbReference type="SUPFAM" id="SSF54909">
    <property type="entry name" value="Dimeric alpha+beta barrel"/>
    <property type="match status" value="1"/>
</dbReference>
<gene>
    <name evidence="2" type="ORF">MNBD_GAMMA21-1490</name>
</gene>
<name>A0A3B1ABH9_9ZZZZ</name>
<evidence type="ECO:0000259" key="1">
    <source>
        <dbReference type="Pfam" id="PF07045"/>
    </source>
</evidence>